<dbReference type="Gene3D" id="3.40.50.1820">
    <property type="entry name" value="alpha/beta hydrolase"/>
    <property type="match status" value="1"/>
</dbReference>
<reference evidence="1" key="2">
    <citation type="submission" date="2020-09" db="EMBL/GenBank/DDBJ databases">
        <authorList>
            <person name="Sun Q."/>
            <person name="Zhou Y."/>
        </authorList>
    </citation>
    <scope>NUCLEOTIDE SEQUENCE</scope>
    <source>
        <strain evidence="1">CGMCC 1.15880</strain>
    </source>
</reference>
<organism evidence="1 2">
    <name type="scientific">Neptunicoccus cionae</name>
    <dbReference type="NCBI Taxonomy" id="2035344"/>
    <lineage>
        <taxon>Bacteria</taxon>
        <taxon>Pseudomonadati</taxon>
        <taxon>Pseudomonadota</taxon>
        <taxon>Alphaproteobacteria</taxon>
        <taxon>Rhodobacterales</taxon>
        <taxon>Paracoccaceae</taxon>
        <taxon>Neptunicoccus</taxon>
    </lineage>
</organism>
<sequence>MSETTQAATSPHETKVYSTVQEIPTGTAGLVEGQYIWKGEDPSRVFIFFCGAVSGKLIPMSPIFQRWKWVERFSHSVVIAHDPLIKSTGSLQLAWYTGTNNGPDFDEIISVPLRLARSLSDGEVCAFGSSGGGFASLMATVRNHVDSTLVINPQTNVLRYQPHMRDAFLKTYLEDPKTLQHADHERLSISGSLWRYYDKCRTQVVVNSHDSLHYNSHVLPLQRAVRRQNFKSITFDQYDDKKNGHNPPSMNRTLWLINRWWPKAIAGPYRSEVQGMKSLKTLKR</sequence>
<dbReference type="SUPFAM" id="SSF53474">
    <property type="entry name" value="alpha/beta-Hydrolases"/>
    <property type="match status" value="1"/>
</dbReference>
<evidence type="ECO:0000313" key="1">
    <source>
        <dbReference type="EMBL" id="GGA22634.1"/>
    </source>
</evidence>
<accession>A0A916QZU7</accession>
<keyword evidence="2" id="KW-1185">Reference proteome</keyword>
<dbReference type="EMBL" id="BMKA01000003">
    <property type="protein sequence ID" value="GGA22634.1"/>
    <property type="molecule type" value="Genomic_DNA"/>
</dbReference>
<dbReference type="InterPro" id="IPR029058">
    <property type="entry name" value="AB_hydrolase_fold"/>
</dbReference>
<proteinExistence type="predicted"/>
<gene>
    <name evidence="1" type="ORF">GCM10011498_24270</name>
</gene>
<dbReference type="AlphaFoldDB" id="A0A916QZU7"/>
<comment type="caution">
    <text evidence="1">The sequence shown here is derived from an EMBL/GenBank/DDBJ whole genome shotgun (WGS) entry which is preliminary data.</text>
</comment>
<protein>
    <submittedName>
        <fullName evidence="1">Uncharacterized protein</fullName>
    </submittedName>
</protein>
<evidence type="ECO:0000313" key="2">
    <source>
        <dbReference type="Proteomes" id="UP000628017"/>
    </source>
</evidence>
<dbReference type="Proteomes" id="UP000628017">
    <property type="component" value="Unassembled WGS sequence"/>
</dbReference>
<name>A0A916QZU7_9RHOB</name>
<dbReference type="RefSeq" id="WP_188675590.1">
    <property type="nucleotide sequence ID" value="NZ_BMKA01000003.1"/>
</dbReference>
<reference evidence="1" key="1">
    <citation type="journal article" date="2014" name="Int. J. Syst. Evol. Microbiol.">
        <title>Complete genome sequence of Corynebacterium casei LMG S-19264T (=DSM 44701T), isolated from a smear-ripened cheese.</title>
        <authorList>
            <consortium name="US DOE Joint Genome Institute (JGI-PGF)"/>
            <person name="Walter F."/>
            <person name="Albersmeier A."/>
            <person name="Kalinowski J."/>
            <person name="Ruckert C."/>
        </authorList>
    </citation>
    <scope>NUCLEOTIDE SEQUENCE</scope>
    <source>
        <strain evidence="1">CGMCC 1.15880</strain>
    </source>
</reference>